<reference evidence="3" key="1">
    <citation type="journal article" date="2019" name="Int. J. Syst. Evol. Microbiol.">
        <title>The Global Catalogue of Microorganisms (GCM) 10K type strain sequencing project: providing services to taxonomists for standard genome sequencing and annotation.</title>
        <authorList>
            <consortium name="The Broad Institute Genomics Platform"/>
            <consortium name="The Broad Institute Genome Sequencing Center for Infectious Disease"/>
            <person name="Wu L."/>
            <person name="Ma J."/>
        </authorList>
    </citation>
    <scope>NUCLEOTIDE SEQUENCE [LARGE SCALE GENOMIC DNA]</scope>
    <source>
        <strain evidence="3">NBRC 111756</strain>
    </source>
</reference>
<dbReference type="Gene3D" id="3.30.870.10">
    <property type="entry name" value="Endonuclease Chain A"/>
    <property type="match status" value="1"/>
</dbReference>
<keyword evidence="3" id="KW-1185">Reference proteome</keyword>
<comment type="caution">
    <text evidence="2">The sequence shown here is derived from an EMBL/GenBank/DDBJ whole genome shotgun (WGS) entry which is preliminary data.</text>
</comment>
<dbReference type="RefSeq" id="WP_379912275.1">
    <property type="nucleotide sequence ID" value="NZ_JBHSWE010000001.1"/>
</dbReference>
<name>A0ABW2A867_9GAMM</name>
<organism evidence="2 3">
    <name type="scientific">Marinobacterium aestuariivivens</name>
    <dbReference type="NCBI Taxonomy" id="1698799"/>
    <lineage>
        <taxon>Bacteria</taxon>
        <taxon>Pseudomonadati</taxon>
        <taxon>Pseudomonadota</taxon>
        <taxon>Gammaproteobacteria</taxon>
        <taxon>Oceanospirillales</taxon>
        <taxon>Oceanospirillaceae</taxon>
        <taxon>Marinobacterium</taxon>
    </lineage>
</organism>
<dbReference type="PANTHER" id="PTHR21248">
    <property type="entry name" value="CARDIOLIPIN SYNTHASE"/>
    <property type="match status" value="1"/>
</dbReference>
<evidence type="ECO:0000313" key="2">
    <source>
        <dbReference type="EMBL" id="MFC6673687.1"/>
    </source>
</evidence>
<accession>A0ABW2A867</accession>
<gene>
    <name evidence="2" type="ORF">ACFQDL_29065</name>
</gene>
<dbReference type="InterPro" id="IPR001736">
    <property type="entry name" value="PLipase_D/transphosphatidylase"/>
</dbReference>
<proteinExistence type="predicted"/>
<dbReference type="SMART" id="SM00155">
    <property type="entry name" value="PLDc"/>
    <property type="match status" value="1"/>
</dbReference>
<dbReference type="PANTHER" id="PTHR21248:SF22">
    <property type="entry name" value="PHOSPHOLIPASE D"/>
    <property type="match status" value="1"/>
</dbReference>
<evidence type="ECO:0000313" key="3">
    <source>
        <dbReference type="Proteomes" id="UP001596422"/>
    </source>
</evidence>
<dbReference type="SUPFAM" id="SSF56024">
    <property type="entry name" value="Phospholipase D/nuclease"/>
    <property type="match status" value="1"/>
</dbReference>
<dbReference type="Proteomes" id="UP001596422">
    <property type="component" value="Unassembled WGS sequence"/>
</dbReference>
<dbReference type="Pfam" id="PF13091">
    <property type="entry name" value="PLDc_2"/>
    <property type="match status" value="1"/>
</dbReference>
<dbReference type="EMBL" id="JBHSWE010000001">
    <property type="protein sequence ID" value="MFC6673687.1"/>
    <property type="molecule type" value="Genomic_DNA"/>
</dbReference>
<feature type="domain" description="PLD phosphodiesterase" evidence="1">
    <location>
        <begin position="128"/>
        <end position="155"/>
    </location>
</feature>
<dbReference type="PROSITE" id="PS50035">
    <property type="entry name" value="PLD"/>
    <property type="match status" value="1"/>
</dbReference>
<dbReference type="InterPro" id="IPR025202">
    <property type="entry name" value="PLD-like_dom"/>
</dbReference>
<sequence>MQAVQLAFVEDWFWATDRLPLGLNWEPVPVDTDGVETLVLPSGPADALESCALYFLHLIQQARHRLWIVSPYFVPDASVVAALQLAALRGVDVRILLPDLADKRLMKLSSYTYIGETIFSGVKFYRYQKGFLHQKVLLMDDDMSSISTANIDNRSFRLNFEISILNRSRPFAAKVAEMLATDFANSRQLSFAEVRGWSLPLRMVSRVAYLLAPIQ</sequence>
<protein>
    <submittedName>
        <fullName evidence="2">Phospholipase D-like domain-containing protein</fullName>
    </submittedName>
</protein>
<evidence type="ECO:0000259" key="1">
    <source>
        <dbReference type="PROSITE" id="PS50035"/>
    </source>
</evidence>